<dbReference type="PANTHER" id="PTHR35841:SF1">
    <property type="entry name" value="PHOSPHONATES-BINDING PERIPLASMIC PROTEIN"/>
    <property type="match status" value="1"/>
</dbReference>
<dbReference type="GO" id="GO:0055085">
    <property type="term" value="P:transmembrane transport"/>
    <property type="evidence" value="ECO:0007669"/>
    <property type="project" value="InterPro"/>
</dbReference>
<dbReference type="PANTHER" id="PTHR35841">
    <property type="entry name" value="PHOSPHONATES-BINDING PERIPLASMIC PROTEIN"/>
    <property type="match status" value="1"/>
</dbReference>
<evidence type="ECO:0000256" key="2">
    <source>
        <dbReference type="ARBA" id="ARBA00022729"/>
    </source>
</evidence>
<dbReference type="GO" id="GO:0043190">
    <property type="term" value="C:ATP-binding cassette (ABC) transporter complex"/>
    <property type="evidence" value="ECO:0007669"/>
    <property type="project" value="InterPro"/>
</dbReference>
<accession>A0A832A0B1</accession>
<dbReference type="EMBL" id="DSTK01000022">
    <property type="protein sequence ID" value="HFK97213.1"/>
    <property type="molecule type" value="Genomic_DNA"/>
</dbReference>
<evidence type="ECO:0000313" key="3">
    <source>
        <dbReference type="EMBL" id="HFK97213.1"/>
    </source>
</evidence>
<sequence length="351" mass="38995">MESAGTRVGCCGQKKSLSCKGCFRLKKKDAESGKVMGRATLSLLCVLGILWGCSEDRNPVLVDFSVRTPMPAVQEVPGSSESLVVAVGAMVSPRATLRHYRQLLDYVGRHMDRDVSLVQKKTYGQLSQLFAQGSVDLAFVCTGSYVLHRRLTHWELLAAPQVMGQTTYQSYLIVHKDAPYTSLDDLRHKTFAFTDPHSNTGRLVPTAWVVEAGSTPEAFFSQVLYTYSHDNAILAVAKGLVDGAAVDSLVWDYEHARDPTWTSQTKILRRSKRFGIPPVVVSPGLSARDKETLRRIFLTMHEDLEGRRILDALGMDRFVAAEPTWYQETEELLGFLQNNGIAIHGLEPAQH</sequence>
<comment type="similarity">
    <text evidence="1">Belongs to the phosphate/phosphite/phosphonate binding protein family.</text>
</comment>
<dbReference type="AlphaFoldDB" id="A0A832A0B1"/>
<protein>
    <submittedName>
        <fullName evidence="3">Phosphate/phosphite/phosphonate ABC transporter substrate-binding protein</fullName>
    </submittedName>
</protein>
<organism evidence="3">
    <name type="scientific">Desulfacinum infernum</name>
    <dbReference type="NCBI Taxonomy" id="35837"/>
    <lineage>
        <taxon>Bacteria</taxon>
        <taxon>Pseudomonadati</taxon>
        <taxon>Thermodesulfobacteriota</taxon>
        <taxon>Syntrophobacteria</taxon>
        <taxon>Syntrophobacterales</taxon>
        <taxon>Syntrophobacteraceae</taxon>
        <taxon>Desulfacinum</taxon>
    </lineage>
</organism>
<keyword evidence="2" id="KW-0732">Signal</keyword>
<gene>
    <name evidence="3" type="primary">phnD</name>
    <name evidence="3" type="ORF">ENS06_07800</name>
</gene>
<dbReference type="SUPFAM" id="SSF53850">
    <property type="entry name" value="Periplasmic binding protein-like II"/>
    <property type="match status" value="1"/>
</dbReference>
<dbReference type="CDD" id="cd13571">
    <property type="entry name" value="PBP2_PnhD_1"/>
    <property type="match status" value="1"/>
</dbReference>
<dbReference type="NCBIfam" id="TIGR01098">
    <property type="entry name" value="3A0109s03R"/>
    <property type="match status" value="1"/>
</dbReference>
<dbReference type="Pfam" id="PF12974">
    <property type="entry name" value="Phosphonate-bd"/>
    <property type="match status" value="1"/>
</dbReference>
<dbReference type="Gene3D" id="3.40.190.10">
    <property type="entry name" value="Periplasmic binding protein-like II"/>
    <property type="match status" value="2"/>
</dbReference>
<evidence type="ECO:0000256" key="1">
    <source>
        <dbReference type="ARBA" id="ARBA00007162"/>
    </source>
</evidence>
<proteinExistence type="inferred from homology"/>
<reference evidence="3" key="1">
    <citation type="journal article" date="2020" name="mSystems">
        <title>Genome- and Community-Level Interaction Insights into Carbon Utilization and Element Cycling Functions of Hydrothermarchaeota in Hydrothermal Sediment.</title>
        <authorList>
            <person name="Zhou Z."/>
            <person name="Liu Y."/>
            <person name="Xu W."/>
            <person name="Pan J."/>
            <person name="Luo Z.H."/>
            <person name="Li M."/>
        </authorList>
    </citation>
    <scope>NUCLEOTIDE SEQUENCE [LARGE SCALE GENOMIC DNA]</scope>
    <source>
        <strain evidence="3">SpSt-456</strain>
    </source>
</reference>
<dbReference type="InterPro" id="IPR005770">
    <property type="entry name" value="PhnD"/>
</dbReference>
<comment type="caution">
    <text evidence="3">The sequence shown here is derived from an EMBL/GenBank/DDBJ whole genome shotgun (WGS) entry which is preliminary data.</text>
</comment>
<name>A0A832A0B1_9BACT</name>